<reference evidence="2 3" key="1">
    <citation type="journal article" date="2008" name="J. Virol.">
        <title>Laboratory strains of murine cytomegalovirus are genetically similar to but phenotypically distinct from wild strains of virus.</title>
        <authorList>
            <person name="Smith L.M."/>
            <person name="McWhorter A.R."/>
            <person name="Masters L.L."/>
            <person name="Shellam G.R."/>
            <person name="Redwood A.J."/>
        </authorList>
    </citation>
    <scope>NUCLEOTIDE SEQUENCE [LARGE SCALE GENOMIC DNA]</scope>
    <source>
        <strain evidence="2">WP15B</strain>
    </source>
</reference>
<name>B3UXT2_MUHV1</name>
<dbReference type="Proteomes" id="UP000099076">
    <property type="component" value="Segment"/>
</dbReference>
<evidence type="ECO:0000313" key="2">
    <source>
        <dbReference type="EMBL" id="ACE95498.1"/>
    </source>
</evidence>
<evidence type="ECO:0000313" key="3">
    <source>
        <dbReference type="Proteomes" id="UP000099076"/>
    </source>
</evidence>
<sequence length="310" mass="33773">MTLASIMHLITKLCLLLGYLIQINNASYEVSLTIDNIDINEMKSSCTSTISGESDSENVHGFWLISCSGNNTVITLATFGPTGYRKKHPSVTGISSRSRHDIHLPGSRRDSSDSSSSEEQESITGPSSTIIIRPVCDGMIICKVGKDVNDNTGSDAKMMMGPLNTTHNRIISRSGETLEVVMSCKPYNACGGYNVSWYYSPSSSTTFLGNATFWNATLQTDKGTSYKNETLGSEKLKWKDGYVQVNGSLWSDDTTGFCVWCQVDTCGITGKSLVCDSGYRSAYYSAGHRVSAPSLHQMLIVLLGIFFVMC</sequence>
<organism evidence="2 3">
    <name type="scientific">Muromegalovirus WP15B</name>
    <dbReference type="NCBI Taxonomy" id="524651"/>
    <lineage>
        <taxon>Viruses</taxon>
        <taxon>Duplodnaviria</taxon>
        <taxon>Heunggongvirae</taxon>
        <taxon>Peploviricota</taxon>
        <taxon>Herviviricetes</taxon>
        <taxon>Herpesvirales</taxon>
        <taxon>Orthoherpesviridae</taxon>
        <taxon>Betaherpesvirinae</taxon>
        <taxon>Muromegalovirus</taxon>
        <taxon>Muromegalovirus muridbeta1</taxon>
        <taxon>Murid herpesvirus 1</taxon>
    </lineage>
</organism>
<proteinExistence type="predicted"/>
<accession>B3UXT2</accession>
<feature type="region of interest" description="Disordered" evidence="1">
    <location>
        <begin position="85"/>
        <end position="127"/>
    </location>
</feature>
<dbReference type="EMBL" id="EU579860">
    <property type="protein sequence ID" value="ACE95498.1"/>
    <property type="molecule type" value="Genomic_DNA"/>
</dbReference>
<evidence type="ECO:0000256" key="1">
    <source>
        <dbReference type="SAM" id="MobiDB-lite"/>
    </source>
</evidence>
<gene>
    <name evidence="2" type="primary">m160</name>
</gene>
<protein>
    <submittedName>
        <fullName evidence="2">M160</fullName>
    </submittedName>
</protein>
<feature type="compositionally biased region" description="Basic and acidic residues" evidence="1">
    <location>
        <begin position="98"/>
        <end position="112"/>
    </location>
</feature>